<dbReference type="EMBL" id="KE504174">
    <property type="protein sequence ID" value="EPS97630.1"/>
    <property type="molecule type" value="Genomic_DNA"/>
</dbReference>
<reference evidence="1 2" key="1">
    <citation type="journal article" date="2012" name="Science">
        <title>The Paleozoic origin of enzymatic lignin decomposition reconstructed from 31 fungal genomes.</title>
        <authorList>
            <person name="Floudas D."/>
            <person name="Binder M."/>
            <person name="Riley R."/>
            <person name="Barry K."/>
            <person name="Blanchette R.A."/>
            <person name="Henrissat B."/>
            <person name="Martinez A.T."/>
            <person name="Otillar R."/>
            <person name="Spatafora J.W."/>
            <person name="Yadav J.S."/>
            <person name="Aerts A."/>
            <person name="Benoit I."/>
            <person name="Boyd A."/>
            <person name="Carlson A."/>
            <person name="Copeland A."/>
            <person name="Coutinho P.M."/>
            <person name="de Vries R.P."/>
            <person name="Ferreira P."/>
            <person name="Findley K."/>
            <person name="Foster B."/>
            <person name="Gaskell J."/>
            <person name="Glotzer D."/>
            <person name="Gorecki P."/>
            <person name="Heitman J."/>
            <person name="Hesse C."/>
            <person name="Hori C."/>
            <person name="Igarashi K."/>
            <person name="Jurgens J.A."/>
            <person name="Kallen N."/>
            <person name="Kersten P."/>
            <person name="Kohler A."/>
            <person name="Kuees U."/>
            <person name="Kumar T.K.A."/>
            <person name="Kuo A."/>
            <person name="LaButti K."/>
            <person name="Larrondo L.F."/>
            <person name="Lindquist E."/>
            <person name="Ling A."/>
            <person name="Lombard V."/>
            <person name="Lucas S."/>
            <person name="Lundell T."/>
            <person name="Martin R."/>
            <person name="McLaughlin D.J."/>
            <person name="Morgenstern I."/>
            <person name="Morin E."/>
            <person name="Murat C."/>
            <person name="Nagy L.G."/>
            <person name="Nolan M."/>
            <person name="Ohm R.A."/>
            <person name="Patyshakuliyeva A."/>
            <person name="Rokas A."/>
            <person name="Ruiz-Duenas F.J."/>
            <person name="Sabat G."/>
            <person name="Salamov A."/>
            <person name="Samejima M."/>
            <person name="Schmutz J."/>
            <person name="Slot J.C."/>
            <person name="St John F."/>
            <person name="Stenlid J."/>
            <person name="Sun H."/>
            <person name="Sun S."/>
            <person name="Syed K."/>
            <person name="Tsang A."/>
            <person name="Wiebenga A."/>
            <person name="Young D."/>
            <person name="Pisabarro A."/>
            <person name="Eastwood D.C."/>
            <person name="Martin F."/>
            <person name="Cullen D."/>
            <person name="Grigoriev I.V."/>
            <person name="Hibbett D.S."/>
        </authorList>
    </citation>
    <scope>NUCLEOTIDE SEQUENCE</scope>
    <source>
        <strain evidence="2">FP-58527</strain>
    </source>
</reference>
<gene>
    <name evidence="1" type="ORF">FOMPIDRAFT_1128131</name>
</gene>
<dbReference type="AlphaFoldDB" id="S8F7L4"/>
<name>S8F7L4_FOMSC</name>
<dbReference type="STRING" id="743788.S8F7L4"/>
<dbReference type="HOGENOM" id="CLU_115008_0_0_1"/>
<evidence type="ECO:0000313" key="1">
    <source>
        <dbReference type="EMBL" id="EPS97630.1"/>
    </source>
</evidence>
<accession>S8F7L4</accession>
<dbReference type="eggNOG" id="ENOG502SD9K">
    <property type="taxonomic scope" value="Eukaryota"/>
</dbReference>
<protein>
    <submittedName>
        <fullName evidence="1">Uncharacterized protein</fullName>
    </submittedName>
</protein>
<dbReference type="Proteomes" id="UP000015241">
    <property type="component" value="Unassembled WGS sequence"/>
</dbReference>
<dbReference type="InterPro" id="IPR059181">
    <property type="entry name" value="RWDD2A-B_C"/>
</dbReference>
<proteinExistence type="predicted"/>
<keyword evidence="2" id="KW-1185">Reference proteome</keyword>
<sequence>MSRVTVSATSLWNVLIRTHHITSRKKVAKLRQAANDYEVYVLICYGGCPGVMYTEGSCEGVKQWVEIVRRLRYKDYQLAIRPAPLVVETQTGDESTAPDTRTVPIGLNEVETVKDFGAVMRERNVWCWWRKGMGYVSDQE</sequence>
<dbReference type="CDD" id="cd24163">
    <property type="entry name" value="RWDD2_C"/>
    <property type="match status" value="1"/>
</dbReference>
<dbReference type="OrthoDB" id="432412at2759"/>
<organism evidence="1 2">
    <name type="scientific">Fomitopsis schrenkii</name>
    <name type="common">Brown rot fungus</name>
    <dbReference type="NCBI Taxonomy" id="2126942"/>
    <lineage>
        <taxon>Eukaryota</taxon>
        <taxon>Fungi</taxon>
        <taxon>Dikarya</taxon>
        <taxon>Basidiomycota</taxon>
        <taxon>Agaricomycotina</taxon>
        <taxon>Agaricomycetes</taxon>
        <taxon>Polyporales</taxon>
        <taxon>Fomitopsis</taxon>
    </lineage>
</organism>
<evidence type="ECO:0000313" key="2">
    <source>
        <dbReference type="Proteomes" id="UP000015241"/>
    </source>
</evidence>
<dbReference type="InParanoid" id="S8F7L4"/>